<dbReference type="Pfam" id="PF13547">
    <property type="entry name" value="GTA_TIM"/>
    <property type="match status" value="1"/>
</dbReference>
<dbReference type="InterPro" id="IPR056490">
    <property type="entry name" value="Rcc01698_C"/>
</dbReference>
<feature type="domain" description="GTA TIM-barrel-like" evidence="1">
    <location>
        <begin position="1"/>
        <end position="190"/>
    </location>
</feature>
<protein>
    <recommendedName>
        <fullName evidence="6">Tip attachment protein J domain-containing protein</fullName>
    </recommendedName>
</protein>
<dbReference type="Pfam" id="PF23666">
    <property type="entry name" value="Rcc01698_C"/>
    <property type="match status" value="1"/>
</dbReference>
<name>A0A0M6YKL2_9RHOB</name>
<evidence type="ECO:0000259" key="2">
    <source>
        <dbReference type="Pfam" id="PF13550"/>
    </source>
</evidence>
<dbReference type="STRING" id="420998.JDO7802_02933"/>
<dbReference type="Pfam" id="PF13550">
    <property type="entry name" value="Phage-tail_3"/>
    <property type="match status" value="1"/>
</dbReference>
<organism evidence="4 5">
    <name type="scientific">Jannaschia donghaensis</name>
    <dbReference type="NCBI Taxonomy" id="420998"/>
    <lineage>
        <taxon>Bacteria</taxon>
        <taxon>Pseudomonadati</taxon>
        <taxon>Pseudomonadota</taxon>
        <taxon>Alphaproteobacteria</taxon>
        <taxon>Rhodobacterales</taxon>
        <taxon>Roseobacteraceae</taxon>
        <taxon>Jannaschia</taxon>
    </lineage>
</organism>
<keyword evidence="5" id="KW-1185">Reference proteome</keyword>
<feature type="domain" description="Tip attachment protein J" evidence="2">
    <location>
        <begin position="250"/>
        <end position="408"/>
    </location>
</feature>
<gene>
    <name evidence="4" type="ORF">JDO7802_02933</name>
</gene>
<dbReference type="Gene3D" id="3.20.20.80">
    <property type="entry name" value="Glycosidases"/>
    <property type="match status" value="1"/>
</dbReference>
<accession>A0A0M6YKL2</accession>
<dbReference type="InterPro" id="IPR032876">
    <property type="entry name" value="J_dom"/>
</dbReference>
<dbReference type="InterPro" id="IPR025195">
    <property type="entry name" value="GTA_TIM_dom"/>
</dbReference>
<evidence type="ECO:0000259" key="3">
    <source>
        <dbReference type="Pfam" id="PF23666"/>
    </source>
</evidence>
<feature type="domain" description="Rcc01698-like C-terminal" evidence="3">
    <location>
        <begin position="498"/>
        <end position="598"/>
    </location>
</feature>
<dbReference type="EMBL" id="CXSU01000012">
    <property type="protein sequence ID" value="CTQ50902.1"/>
    <property type="molecule type" value="Genomic_DNA"/>
</dbReference>
<evidence type="ECO:0000259" key="1">
    <source>
        <dbReference type="Pfam" id="PF13547"/>
    </source>
</evidence>
<proteinExistence type="predicted"/>
<evidence type="ECO:0008006" key="6">
    <source>
        <dbReference type="Google" id="ProtNLM"/>
    </source>
</evidence>
<sequence length="751" mass="83188">MPLADWRDGDEHADVEYCSTLNLEYLQANIEGGEGYDWYYPTSEARAAQRRIPITDGAYKEPWIYRVKDIRNWWSNAHHDRIDGVRVDAPTAWQPGSKPIRFTEYGCAAIDKGANQPNKFVDQKSSESSLPRYSNGRRDDAMQMQYLRALLSYWSADDRNPDATAYSGRMLDIERSLAWAWDTRPWPYFPELSSYWSDAENYARGHWISGRTAHQPLATVIAEICRTAGLFDYDVSRVDGVVRGYVVPNVQSARADLQPLLMAYGVEVSEQDGKIVFFMRADAPEEVLDPNFLVRRDGPVIAKQRAPLAEAPRRVLVNHMDAEGDFEIRVADASLPGRSVVPISQSEVPLSLTRGEAHGLAERFLTEANVGRDTVEFELAPSARSPKAGHLLRIDGSNDLWRIDRLEDGGGRKVQAVRTERAQYDPSDRVEDGTGRVRPLAPLPVDATFLELPLLTGEEVPYAPYVAISASPWPGTVTVQSSFDDANYRVNSVITAPSVIGTTETVLDRAAPSIFDNGPELLVRIRNDGLESVSRTALLSGANVAAINDGSLTGWEVFQFQTARLVAPGLWGLSTRLRGQRGTEWAMAAPHPVGSKVVFLDTTLTQLTLAKDALGRDRYYRTGPASLPVENDAYVPAIFAARGEGLRPYAPVHLRAFPNASDVRVTWIRRSRTGGDGWDAVDVPLGETRERYRVRVIQGDGNIAWEVETTSPEVTIENRHFEDLISGPVSVGVSQISEDVGPGAEARIVVQ</sequence>
<evidence type="ECO:0000313" key="5">
    <source>
        <dbReference type="Proteomes" id="UP000049222"/>
    </source>
</evidence>
<reference evidence="4 5" key="1">
    <citation type="submission" date="2015-07" db="EMBL/GenBank/DDBJ databases">
        <authorList>
            <person name="Noorani M."/>
        </authorList>
    </citation>
    <scope>NUCLEOTIDE SEQUENCE [LARGE SCALE GENOMIC DNA]</scope>
    <source>
        <strain evidence="4 5">CECT 7802</strain>
    </source>
</reference>
<dbReference type="AlphaFoldDB" id="A0A0M6YKL2"/>
<dbReference type="Proteomes" id="UP000049222">
    <property type="component" value="Unassembled WGS sequence"/>
</dbReference>
<evidence type="ECO:0000313" key="4">
    <source>
        <dbReference type="EMBL" id="CTQ50902.1"/>
    </source>
</evidence>